<dbReference type="InterPro" id="IPR023561">
    <property type="entry name" value="Carbonic_anhydrase_a-class"/>
</dbReference>
<evidence type="ECO:0000259" key="14">
    <source>
        <dbReference type="PROSITE" id="PS51144"/>
    </source>
</evidence>
<protein>
    <recommendedName>
        <fullName evidence="4">carbonic anhydrase</fullName>
        <ecNumber evidence="4">4.2.1.1</ecNumber>
    </recommendedName>
</protein>
<proteinExistence type="evidence at transcript level"/>
<keyword evidence="6" id="KW-0479">Metal-binding</keyword>
<dbReference type="Pfam" id="PF00194">
    <property type="entry name" value="Carb_anhydrase"/>
    <property type="match status" value="2"/>
</dbReference>
<evidence type="ECO:0000256" key="11">
    <source>
        <dbReference type="ARBA" id="ARBA00048348"/>
    </source>
</evidence>
<dbReference type="InterPro" id="IPR041874">
    <property type="entry name" value="CA4/CA15"/>
</dbReference>
<dbReference type="FunFam" id="3.10.200.10:FF:000003">
    <property type="entry name" value="Carbonic anhydrase 12"/>
    <property type="match status" value="2"/>
</dbReference>
<dbReference type="InterPro" id="IPR036398">
    <property type="entry name" value="CA_dom_sf"/>
</dbReference>
<feature type="chain" id="PRO_5015317319" description="carbonic anhydrase" evidence="13">
    <location>
        <begin position="18"/>
        <end position="601"/>
    </location>
</feature>
<comment type="subcellular location">
    <subcellularLocation>
        <location evidence="2">Secreted</location>
    </subcellularLocation>
</comment>
<feature type="domain" description="Alpha-carbonic anhydrase" evidence="14">
    <location>
        <begin position="295"/>
        <end position="570"/>
    </location>
</feature>
<organism evidence="15">
    <name type="scientific">Tridacna squamosa</name>
    <name type="common">Fluted giant clam</name>
    <dbReference type="NCBI Taxonomy" id="80830"/>
    <lineage>
        <taxon>Eukaryota</taxon>
        <taxon>Metazoa</taxon>
        <taxon>Spiralia</taxon>
        <taxon>Lophotrochozoa</taxon>
        <taxon>Mollusca</taxon>
        <taxon>Bivalvia</taxon>
        <taxon>Autobranchia</taxon>
        <taxon>Heteroconchia</taxon>
        <taxon>Euheterodonta</taxon>
        <taxon>Imparidentia</taxon>
        <taxon>Neoheterodontei</taxon>
        <taxon>Cardiida</taxon>
        <taxon>Cardioidea</taxon>
        <taxon>Cardiidae</taxon>
        <taxon>Tridacninae</taxon>
        <taxon>Tridacna</taxon>
    </lineage>
</organism>
<comment type="catalytic activity">
    <reaction evidence="11">
        <text>hydrogencarbonate + H(+) = CO2 + H2O</text>
        <dbReference type="Rhea" id="RHEA:10748"/>
        <dbReference type="ChEBI" id="CHEBI:15377"/>
        <dbReference type="ChEBI" id="CHEBI:15378"/>
        <dbReference type="ChEBI" id="CHEBI:16526"/>
        <dbReference type="ChEBI" id="CHEBI:17544"/>
        <dbReference type="EC" id="4.2.1.1"/>
    </reaction>
</comment>
<dbReference type="Gene3D" id="3.10.200.10">
    <property type="entry name" value="Alpha carbonic anhydrase"/>
    <property type="match status" value="2"/>
</dbReference>
<dbReference type="GO" id="GO:0004089">
    <property type="term" value="F:carbonate dehydratase activity"/>
    <property type="evidence" value="ECO:0007669"/>
    <property type="project" value="UniProtKB-EC"/>
</dbReference>
<evidence type="ECO:0000256" key="1">
    <source>
        <dbReference type="ARBA" id="ARBA00001947"/>
    </source>
</evidence>
<keyword evidence="12" id="KW-1133">Transmembrane helix</keyword>
<evidence type="ECO:0000256" key="7">
    <source>
        <dbReference type="ARBA" id="ARBA00022729"/>
    </source>
</evidence>
<dbReference type="AlphaFoldDB" id="A0A2R2Y2Q1"/>
<feature type="signal peptide" evidence="13">
    <location>
        <begin position="1"/>
        <end position="17"/>
    </location>
</feature>
<keyword evidence="5" id="KW-0964">Secreted</keyword>
<evidence type="ECO:0000256" key="4">
    <source>
        <dbReference type="ARBA" id="ARBA00012925"/>
    </source>
</evidence>
<evidence type="ECO:0000256" key="9">
    <source>
        <dbReference type="ARBA" id="ARBA00023180"/>
    </source>
</evidence>
<name>A0A2R2Y2Q1_TRISQ</name>
<keyword evidence="9" id="KW-0325">Glycoprotein</keyword>
<keyword evidence="12" id="KW-0812">Transmembrane</keyword>
<comment type="cofactor">
    <cofactor evidence="1">
        <name>Zn(2+)</name>
        <dbReference type="ChEBI" id="CHEBI:29105"/>
    </cofactor>
</comment>
<reference evidence="15" key="1">
    <citation type="journal article" date="2018" name="Front. Physiol.">
        <title>Molecular Characterization of a Dual Domain Carbonic Anhydrase From the Ctenidium of the Giant Clam, Tridacna squamosa, and Its Expression Levels After Light Exposure, Cellular Localization, and Possible Role in the Uptake of Exogenous Inorganic Carbon.</title>
        <authorList>
            <person name="Koh C.Z.Y."/>
            <person name="Hiong K.C."/>
            <person name="Choo C.Y.L."/>
            <person name="Boo M.V."/>
            <person name="Wong W.P."/>
            <person name="Chew S.F."/>
            <person name="Neo M.L."/>
            <person name="Ip Y.K."/>
        </authorList>
    </citation>
    <scope>NUCLEOTIDE SEQUENCE</scope>
    <source>
        <tissue evidence="15">Ctenidia</tissue>
    </source>
</reference>
<dbReference type="SMART" id="SM01057">
    <property type="entry name" value="Carb_anhydrase"/>
    <property type="match status" value="2"/>
</dbReference>
<dbReference type="PANTHER" id="PTHR18952">
    <property type="entry name" value="CARBONIC ANHYDRASE"/>
    <property type="match status" value="1"/>
</dbReference>
<keyword evidence="12" id="KW-0472">Membrane</keyword>
<dbReference type="BRENDA" id="4.2.1.1">
    <property type="organism ID" value="14287"/>
</dbReference>
<evidence type="ECO:0000256" key="13">
    <source>
        <dbReference type="SAM" id="SignalP"/>
    </source>
</evidence>
<dbReference type="PANTHER" id="PTHR18952:SF265">
    <property type="entry name" value="CARBONIC ANHYDRASE"/>
    <property type="match status" value="1"/>
</dbReference>
<evidence type="ECO:0000256" key="6">
    <source>
        <dbReference type="ARBA" id="ARBA00022723"/>
    </source>
</evidence>
<evidence type="ECO:0000256" key="5">
    <source>
        <dbReference type="ARBA" id="ARBA00022525"/>
    </source>
</evidence>
<evidence type="ECO:0000313" key="15">
    <source>
        <dbReference type="EMBL" id="ATC20500.1"/>
    </source>
</evidence>
<evidence type="ECO:0000256" key="10">
    <source>
        <dbReference type="ARBA" id="ARBA00023239"/>
    </source>
</evidence>
<dbReference type="CDD" id="cd03117">
    <property type="entry name" value="alpha_CA_IV_XV_like"/>
    <property type="match status" value="1"/>
</dbReference>
<dbReference type="GO" id="GO:0008270">
    <property type="term" value="F:zinc ion binding"/>
    <property type="evidence" value="ECO:0007669"/>
    <property type="project" value="InterPro"/>
</dbReference>
<sequence>MKMKLYVGLCVIGLTLAADWSYDGHGDTKGPSDWDDVATICNGNRQSPISIPYLDVSYDSSLTSFNLTGYDNMVASSGPLLLTNNGHTVVLNVNNASATKMFGGGLDGEYYAAQLHYHWGADDHTGSEHVIDGRYSPLEVHLVHYKATAGSVSAGLLSGDGLAVLGFLFEIDEYDEDNTNLNPLINSLTDVLYKGGETSLSMNFANTMPADWSNLEYYRYLGSLTTPTCNEAVVWTVFENRIPISTAQLLKFRQLKQLASDAAQNYPLSFNYRPLQPLGNRMVTKSFETSQPSGYSWQYVGYQGVDSWSTYYATCSGKMQSPIDIPAVTSKKVAQFDSTKALNTLEFINYDQLITGTIKNNGHTIQVDVNNNNIYIHKGDLHGRFKVAQFHFHWGRNNNEGSEHTHNGRKYPLELHIVHYNESYGSLGKAAGKFDGLAVVGFWFEVGAENTNYSPIISKLPDVKFKDTNQPITGFTLRELSFPDLKSGPNQGRAYDFFRYDGGLTTPGCNEHVVWSMMVNTIKISNSQLAAFRDMLHIKDPGRPLVEKDKIGLNYRPTQPLYNRVVHASWNYEATAVGAAPMTVQSLVTCVLLMMIGVFVR</sequence>
<dbReference type="PROSITE" id="PS51144">
    <property type="entry name" value="ALPHA_CA_2"/>
    <property type="match status" value="2"/>
</dbReference>
<keyword evidence="10" id="KW-0456">Lyase</keyword>
<dbReference type="InterPro" id="IPR001148">
    <property type="entry name" value="CA_dom"/>
</dbReference>
<evidence type="ECO:0000256" key="8">
    <source>
        <dbReference type="ARBA" id="ARBA00022833"/>
    </source>
</evidence>
<comment type="similarity">
    <text evidence="3">Belongs to the alpha-carbonic anhydrase family.</text>
</comment>
<keyword evidence="8" id="KW-0862">Zinc</keyword>
<dbReference type="SUPFAM" id="SSF51069">
    <property type="entry name" value="Carbonic anhydrase"/>
    <property type="match status" value="2"/>
</dbReference>
<feature type="domain" description="Alpha-carbonic anhydrase" evidence="14">
    <location>
        <begin position="18"/>
        <end position="287"/>
    </location>
</feature>
<feature type="transmembrane region" description="Helical" evidence="12">
    <location>
        <begin position="582"/>
        <end position="600"/>
    </location>
</feature>
<dbReference type="GO" id="GO:0005886">
    <property type="term" value="C:plasma membrane"/>
    <property type="evidence" value="ECO:0007669"/>
    <property type="project" value="TreeGrafter"/>
</dbReference>
<accession>A0A2R2Y2Q1</accession>
<dbReference type="EC" id="4.2.1.1" evidence="4"/>
<dbReference type="GO" id="GO:0005576">
    <property type="term" value="C:extracellular region"/>
    <property type="evidence" value="ECO:0007669"/>
    <property type="project" value="UniProtKB-SubCell"/>
</dbReference>
<keyword evidence="7 13" id="KW-0732">Signal</keyword>
<evidence type="ECO:0000256" key="2">
    <source>
        <dbReference type="ARBA" id="ARBA00004613"/>
    </source>
</evidence>
<evidence type="ECO:0000256" key="3">
    <source>
        <dbReference type="ARBA" id="ARBA00010718"/>
    </source>
</evidence>
<evidence type="ECO:0000256" key="12">
    <source>
        <dbReference type="SAM" id="Phobius"/>
    </source>
</evidence>
<dbReference type="EMBL" id="MF084997">
    <property type="protein sequence ID" value="ATC20500.1"/>
    <property type="molecule type" value="mRNA"/>
</dbReference>